<evidence type="ECO:0000313" key="1">
    <source>
        <dbReference type="EMBL" id="GER02313.1"/>
    </source>
</evidence>
<proteinExistence type="predicted"/>
<gene>
    <name evidence="1" type="ORF">JCM17845_29360</name>
</gene>
<protein>
    <submittedName>
        <fullName evidence="1">Uncharacterized protein</fullName>
    </submittedName>
</protein>
<dbReference type="EMBL" id="BKCM01000036">
    <property type="protein sequence ID" value="GER02313.1"/>
    <property type="molecule type" value="Genomic_DNA"/>
</dbReference>
<dbReference type="RefSeq" id="WP_150002942.1">
    <property type="nucleotide sequence ID" value="NZ_BKCM01000036.1"/>
</dbReference>
<keyword evidence="2" id="KW-1185">Reference proteome</keyword>
<reference evidence="1 2" key="1">
    <citation type="submission" date="2019-09" db="EMBL/GenBank/DDBJ databases">
        <title>NBRP : Genome information of microbial organism related human and environment.</title>
        <authorList>
            <person name="Hattori M."/>
            <person name="Oshima K."/>
            <person name="Inaba H."/>
            <person name="Suda W."/>
            <person name="Sakamoto M."/>
            <person name="Iino T."/>
            <person name="Kitahara M."/>
            <person name="Oshida Y."/>
            <person name="Iida T."/>
            <person name="Kudo T."/>
            <person name="Itoh T."/>
            <person name="Ohkuma M."/>
        </authorList>
    </citation>
    <scope>NUCLEOTIDE SEQUENCE [LARGE SCALE GENOMIC DNA]</scope>
    <source>
        <strain evidence="1 2">Mie-1</strain>
    </source>
</reference>
<sequence length="268" mass="31820">MSKLLPGDLHRDYDLCQAFDLLGNRLFPGLWNGHNELFAKPAEHSAEAIRQKAARIETRKTEIRQGLRQLDQLIARATSHEKQTVYEEDRQILHEEFVQLENTLENLPSPNGLADRSDIYERRSQTEKRLIDALAQHKLSWWCMGATPRDDRIWDKTQHGFHYNIALSCIWWPRKVSGPRRQFVRLHHTVFDEWLERNFPQGQDKKSEAEAWFRLQMKSPDNPDWRKADYEDHMQRHFSIGARAFLKLWTDSAPHHMRKPGRRKSKQP</sequence>
<name>A0A5A7N215_9PROT</name>
<evidence type="ECO:0000313" key="2">
    <source>
        <dbReference type="Proteomes" id="UP000325187"/>
    </source>
</evidence>
<organism evidence="1 2">
    <name type="scientific">Iodidimonas gelatinilytica</name>
    <dbReference type="NCBI Taxonomy" id="1236966"/>
    <lineage>
        <taxon>Bacteria</taxon>
        <taxon>Pseudomonadati</taxon>
        <taxon>Pseudomonadota</taxon>
        <taxon>Alphaproteobacteria</taxon>
        <taxon>Iodidimonadales</taxon>
        <taxon>Iodidimonadaceae</taxon>
        <taxon>Iodidimonas</taxon>
    </lineage>
</organism>
<dbReference type="AlphaFoldDB" id="A0A5A7N215"/>
<accession>A0A5A7N215</accession>
<dbReference type="Proteomes" id="UP000325187">
    <property type="component" value="Unassembled WGS sequence"/>
</dbReference>
<comment type="caution">
    <text evidence="1">The sequence shown here is derived from an EMBL/GenBank/DDBJ whole genome shotgun (WGS) entry which is preliminary data.</text>
</comment>